<evidence type="ECO:0000256" key="1">
    <source>
        <dbReference type="ARBA" id="ARBA00022593"/>
    </source>
</evidence>
<dbReference type="Proteomes" id="UP000703269">
    <property type="component" value="Unassembled WGS sequence"/>
</dbReference>
<dbReference type="AlphaFoldDB" id="A0A9P3L8D8"/>
<accession>A0A9P3L8D8</accession>
<keyword evidence="2" id="KW-0472">Membrane</keyword>
<dbReference type="GO" id="GO:0016559">
    <property type="term" value="P:peroxisome fission"/>
    <property type="evidence" value="ECO:0007669"/>
    <property type="project" value="InterPro"/>
</dbReference>
<organism evidence="5 6">
    <name type="scientific">Phanerochaete sordida</name>
    <dbReference type="NCBI Taxonomy" id="48140"/>
    <lineage>
        <taxon>Eukaryota</taxon>
        <taxon>Fungi</taxon>
        <taxon>Dikarya</taxon>
        <taxon>Basidiomycota</taxon>
        <taxon>Agaricomycotina</taxon>
        <taxon>Agaricomycetes</taxon>
        <taxon>Polyporales</taxon>
        <taxon>Phanerochaetaceae</taxon>
        <taxon>Phanerochaete</taxon>
    </lineage>
</organism>
<dbReference type="Pfam" id="PF05648">
    <property type="entry name" value="PEX11"/>
    <property type="match status" value="1"/>
</dbReference>
<evidence type="ECO:0000256" key="3">
    <source>
        <dbReference type="ARBA" id="ARBA00023140"/>
    </source>
</evidence>
<dbReference type="EMBL" id="BPQB01000003">
    <property type="protein sequence ID" value="GJE85990.1"/>
    <property type="molecule type" value="Genomic_DNA"/>
</dbReference>
<gene>
    <name evidence="5" type="ORF">PsYK624_020700</name>
</gene>
<proteinExistence type="predicted"/>
<reference evidence="5 6" key="1">
    <citation type="submission" date="2021-08" db="EMBL/GenBank/DDBJ databases">
        <title>Draft Genome Sequence of Phanerochaete sordida strain YK-624.</title>
        <authorList>
            <person name="Mori T."/>
            <person name="Dohra H."/>
            <person name="Suzuki T."/>
            <person name="Kawagishi H."/>
            <person name="Hirai H."/>
        </authorList>
    </citation>
    <scope>NUCLEOTIDE SEQUENCE [LARGE SCALE GENOMIC DNA]</scope>
    <source>
        <strain evidence="5 6">YK-624</strain>
    </source>
</reference>
<keyword evidence="6" id="KW-1185">Reference proteome</keyword>
<dbReference type="PANTHER" id="PTHR12652">
    <property type="entry name" value="PEROXISOMAL BIOGENESIS FACTOR 11"/>
    <property type="match status" value="1"/>
</dbReference>
<sequence length="248" mass="27890">MASAAQQVIFHPTVSQTLKLWGTTVGRDKTYRAVQYFARFLAWLLLSRGHKIEAARWNALKNHLALGRKLMRLGKPWEHLQSAMRAAQRTDIPAVETITTMGRQVAYFGYLTNDMFVWANNIKFYNLKPSTAARVNKHANRFWLAGILMSITFGLLKAGRLANEAKELQTSAWAEKGSEVERDAKLQANLAARADARFQFIVDLLDVWIPATNLGLVNLNDGIVGLFGFISSLMTLRSQWIAVNGKKL</sequence>
<comment type="subcellular location">
    <subcellularLocation>
        <location evidence="4">Peroxisome membrane</location>
    </subcellularLocation>
</comment>
<name>A0A9P3L8D8_9APHY</name>
<evidence type="ECO:0000313" key="6">
    <source>
        <dbReference type="Proteomes" id="UP000703269"/>
    </source>
</evidence>
<evidence type="ECO:0000256" key="4">
    <source>
        <dbReference type="ARBA" id="ARBA00046271"/>
    </source>
</evidence>
<evidence type="ECO:0000256" key="2">
    <source>
        <dbReference type="ARBA" id="ARBA00023136"/>
    </source>
</evidence>
<protein>
    <submittedName>
        <fullName evidence="5">Peroxisomal biogenesis factor 11</fullName>
    </submittedName>
</protein>
<dbReference type="PANTHER" id="PTHR12652:SF50">
    <property type="entry name" value="PEROXIN 11"/>
    <property type="match status" value="1"/>
</dbReference>
<keyword evidence="1" id="KW-0962">Peroxisome biogenesis</keyword>
<evidence type="ECO:0000313" key="5">
    <source>
        <dbReference type="EMBL" id="GJE85990.1"/>
    </source>
</evidence>
<comment type="caution">
    <text evidence="5">The sequence shown here is derived from an EMBL/GenBank/DDBJ whole genome shotgun (WGS) entry which is preliminary data.</text>
</comment>
<dbReference type="GO" id="GO:0005778">
    <property type="term" value="C:peroxisomal membrane"/>
    <property type="evidence" value="ECO:0007669"/>
    <property type="project" value="UniProtKB-SubCell"/>
</dbReference>
<dbReference type="OrthoDB" id="411017at2759"/>
<keyword evidence="3" id="KW-0576">Peroxisome</keyword>
<dbReference type="InterPro" id="IPR008733">
    <property type="entry name" value="PEX11"/>
</dbReference>